<dbReference type="Proteomes" id="UP000813637">
    <property type="component" value="Unassembled WGS sequence"/>
</dbReference>
<comment type="caution">
    <text evidence="2">The sequence shown here is derived from an EMBL/GenBank/DDBJ whole genome shotgun (WGS) entry which is preliminary data.</text>
</comment>
<evidence type="ECO:0000313" key="3">
    <source>
        <dbReference type="Proteomes" id="UP000813637"/>
    </source>
</evidence>
<evidence type="ECO:0000313" key="2">
    <source>
        <dbReference type="EMBL" id="MCD3194817.1"/>
    </source>
</evidence>
<keyword evidence="1" id="KW-0175">Coiled coil</keyword>
<reference evidence="2" key="1">
    <citation type="submission" date="2020-02" db="EMBL/GenBank/DDBJ databases">
        <authorList>
            <person name="Fillo S."/>
            <person name="Giordani F."/>
            <person name="Tonon E."/>
            <person name="Drigo I."/>
            <person name="Anselmo A."/>
            <person name="Fortunato A."/>
            <person name="Bano L."/>
            <person name="Lista F."/>
        </authorList>
    </citation>
    <scope>NUCLEOTIDE SEQUENCE</scope>
    <source>
        <strain evidence="2">IZSVe-TV_9877_3_12</strain>
    </source>
</reference>
<proteinExistence type="predicted"/>
<evidence type="ECO:0000256" key="1">
    <source>
        <dbReference type="SAM" id="Coils"/>
    </source>
</evidence>
<name>A0A9Q3YZA3_CLOBO</name>
<sequence length="107" mass="12794">MKRRIIYKENKTTKQTDILCMQVAEELEDVELKYLDMDYETDKNKFDRAKKFHIENGKVVFDELYDVNIIKAKELEKKNEILEKQKEKLENQLLLETNININKGGIL</sequence>
<gene>
    <name evidence="2" type="ORF">G8S53_05875</name>
</gene>
<accession>A0A9Q3YZA3</accession>
<dbReference type="RefSeq" id="WP_231147871.1">
    <property type="nucleotide sequence ID" value="NZ_JAAMYB010000004.1"/>
</dbReference>
<dbReference type="AlphaFoldDB" id="A0A9Q3YZA3"/>
<organism evidence="2 3">
    <name type="scientific">Clostridium botulinum C</name>
    <dbReference type="NCBI Taxonomy" id="36828"/>
    <lineage>
        <taxon>Bacteria</taxon>
        <taxon>Bacillati</taxon>
        <taxon>Bacillota</taxon>
        <taxon>Clostridia</taxon>
        <taxon>Eubacteriales</taxon>
        <taxon>Clostridiaceae</taxon>
        <taxon>Clostridium</taxon>
    </lineage>
</organism>
<dbReference type="EMBL" id="JAAMYB010000004">
    <property type="protein sequence ID" value="MCD3194817.1"/>
    <property type="molecule type" value="Genomic_DNA"/>
</dbReference>
<reference evidence="2" key="2">
    <citation type="journal article" date="2021" name="Microorganisms">
        <title>Extensive Genome Exploration of Clostridium botulinum Group III Field Strains.</title>
        <authorList>
            <person name="Fillo S."/>
            <person name="Giordani F."/>
            <person name="Tonon E."/>
            <person name="Drigo I."/>
            <person name="Anselmo A."/>
            <person name="Fortunato A."/>
            <person name="Lista F."/>
            <person name="Bano L."/>
        </authorList>
    </citation>
    <scope>NUCLEOTIDE SEQUENCE</scope>
    <source>
        <strain evidence="2">IZSVe-TV_9877_3_12</strain>
    </source>
</reference>
<feature type="coiled-coil region" evidence="1">
    <location>
        <begin position="65"/>
        <end position="99"/>
    </location>
</feature>
<protein>
    <submittedName>
        <fullName evidence="2">Uncharacterized protein</fullName>
    </submittedName>
</protein>